<evidence type="ECO:0000259" key="6">
    <source>
        <dbReference type="PROSITE" id="PS50893"/>
    </source>
</evidence>
<feature type="compositionally biased region" description="Basic and acidic residues" evidence="5">
    <location>
        <begin position="127"/>
        <end position="138"/>
    </location>
</feature>
<comment type="similarity">
    <text evidence="1">Belongs to the ABC transporter superfamily.</text>
</comment>
<feature type="region of interest" description="Disordered" evidence="5">
    <location>
        <begin position="1"/>
        <end position="141"/>
    </location>
</feature>
<feature type="compositionally biased region" description="Basic residues" evidence="5">
    <location>
        <begin position="30"/>
        <end position="40"/>
    </location>
</feature>
<evidence type="ECO:0000313" key="7">
    <source>
        <dbReference type="EMBL" id="TDD63724.1"/>
    </source>
</evidence>
<dbReference type="Gene3D" id="3.40.50.300">
    <property type="entry name" value="P-loop containing nucleotide triphosphate hydrolases"/>
    <property type="match status" value="1"/>
</dbReference>
<evidence type="ECO:0000313" key="8">
    <source>
        <dbReference type="Proteomes" id="UP000295578"/>
    </source>
</evidence>
<evidence type="ECO:0000256" key="2">
    <source>
        <dbReference type="ARBA" id="ARBA00022448"/>
    </source>
</evidence>
<dbReference type="EMBL" id="SMKY01000394">
    <property type="protein sequence ID" value="TDD63724.1"/>
    <property type="molecule type" value="Genomic_DNA"/>
</dbReference>
<proteinExistence type="inferred from homology"/>
<dbReference type="GO" id="GO:0016887">
    <property type="term" value="F:ATP hydrolysis activity"/>
    <property type="evidence" value="ECO:0007669"/>
    <property type="project" value="InterPro"/>
</dbReference>
<dbReference type="AlphaFoldDB" id="A0A4R4ZZB5"/>
<gene>
    <name evidence="7" type="ORF">E1293_42545</name>
</gene>
<keyword evidence="3" id="KW-0547">Nucleotide-binding</keyword>
<dbReference type="OrthoDB" id="3217132at2"/>
<feature type="compositionally biased region" description="Basic residues" evidence="5">
    <location>
        <begin position="50"/>
        <end position="69"/>
    </location>
</feature>
<name>A0A4R4ZZB5_9ACTN</name>
<organism evidence="7 8">
    <name type="scientific">Actinomadura darangshiensis</name>
    <dbReference type="NCBI Taxonomy" id="705336"/>
    <lineage>
        <taxon>Bacteria</taxon>
        <taxon>Bacillati</taxon>
        <taxon>Actinomycetota</taxon>
        <taxon>Actinomycetes</taxon>
        <taxon>Streptosporangiales</taxon>
        <taxon>Thermomonosporaceae</taxon>
        <taxon>Actinomadura</taxon>
    </lineage>
</organism>
<dbReference type="Pfam" id="PF00005">
    <property type="entry name" value="ABC_tran"/>
    <property type="match status" value="1"/>
</dbReference>
<keyword evidence="8" id="KW-1185">Reference proteome</keyword>
<reference evidence="7 8" key="1">
    <citation type="submission" date="2019-03" db="EMBL/GenBank/DDBJ databases">
        <title>Draft genome sequences of novel Actinobacteria.</title>
        <authorList>
            <person name="Sahin N."/>
            <person name="Ay H."/>
            <person name="Saygin H."/>
        </authorList>
    </citation>
    <scope>NUCLEOTIDE SEQUENCE [LARGE SCALE GENOMIC DNA]</scope>
    <source>
        <strain evidence="7 8">DSM 45941</strain>
    </source>
</reference>
<feature type="compositionally biased region" description="Basic and acidic residues" evidence="5">
    <location>
        <begin position="1"/>
        <end position="16"/>
    </location>
</feature>
<dbReference type="InterPro" id="IPR027417">
    <property type="entry name" value="P-loop_NTPase"/>
</dbReference>
<evidence type="ECO:0000256" key="4">
    <source>
        <dbReference type="ARBA" id="ARBA00022840"/>
    </source>
</evidence>
<dbReference type="GO" id="GO:0005524">
    <property type="term" value="F:ATP binding"/>
    <property type="evidence" value="ECO:0007669"/>
    <property type="project" value="UniProtKB-KW"/>
</dbReference>
<sequence>MDEPAAHRLDAGRRNDLVPGLLPDQQCDRRIHRPSCRHRAPPPDRDIGDHRKRRHSLHNRVPRRALARRRAVDLRSSAGRPHTRGRADHLSRRHRDPTRTHPAARSRERVQMTPRPLTRTAQTTLPTRDRSSPRERHTMQTSADHTTVMIRADELSKRYGHTQAVRRLGFAVNSGQICALLGPNGAGKTSTMRMLLGLSTPDTGSAMILGRPIGLGADVLGRVGVLIDGPAFVPHLTGTGNLKLLWSATRRAWPPPALDDALDLAGLGAAIDRKVKGYSTGMKQRLMLAQALMRAPDVLILDEPANGLDPAEVRTLREHLGALARQGAAVLVSSHQLAEVQQLATHIVVMNLGRLVTAGPLPALLGDNDTYRIQVEDPQRATAVLHRMPGIATVTAHDGEVIVAAPGTPSRDLVHALVTAGIGVTSVHQASRSLEEVFLTMTEGDDEHASH</sequence>
<protein>
    <submittedName>
        <fullName evidence="7">ABC transporter ATP-binding protein</fullName>
    </submittedName>
</protein>
<dbReference type="SUPFAM" id="SSF52540">
    <property type="entry name" value="P-loop containing nucleoside triphosphate hydrolases"/>
    <property type="match status" value="1"/>
</dbReference>
<dbReference type="SMART" id="SM00382">
    <property type="entry name" value="AAA"/>
    <property type="match status" value="1"/>
</dbReference>
<dbReference type="PANTHER" id="PTHR43335:SF4">
    <property type="entry name" value="ABC TRANSPORTER, ATP-BINDING PROTEIN"/>
    <property type="match status" value="1"/>
</dbReference>
<evidence type="ECO:0000256" key="1">
    <source>
        <dbReference type="ARBA" id="ARBA00005417"/>
    </source>
</evidence>
<dbReference type="InterPro" id="IPR003593">
    <property type="entry name" value="AAA+_ATPase"/>
</dbReference>
<keyword evidence="4 7" id="KW-0067">ATP-binding</keyword>
<keyword evidence="2" id="KW-0813">Transport</keyword>
<feature type="domain" description="ABC transporter" evidence="6">
    <location>
        <begin position="150"/>
        <end position="377"/>
    </location>
</feature>
<comment type="caution">
    <text evidence="7">The sequence shown here is derived from an EMBL/GenBank/DDBJ whole genome shotgun (WGS) entry which is preliminary data.</text>
</comment>
<dbReference type="Proteomes" id="UP000295578">
    <property type="component" value="Unassembled WGS sequence"/>
</dbReference>
<accession>A0A4R4ZZB5</accession>
<dbReference type="PANTHER" id="PTHR43335">
    <property type="entry name" value="ABC TRANSPORTER, ATP-BINDING PROTEIN"/>
    <property type="match status" value="1"/>
</dbReference>
<dbReference type="InterPro" id="IPR003439">
    <property type="entry name" value="ABC_transporter-like_ATP-bd"/>
</dbReference>
<evidence type="ECO:0000256" key="3">
    <source>
        <dbReference type="ARBA" id="ARBA00022741"/>
    </source>
</evidence>
<dbReference type="PROSITE" id="PS50893">
    <property type="entry name" value="ABC_TRANSPORTER_2"/>
    <property type="match status" value="1"/>
</dbReference>
<evidence type="ECO:0000256" key="5">
    <source>
        <dbReference type="SAM" id="MobiDB-lite"/>
    </source>
</evidence>